<reference evidence="3" key="1">
    <citation type="submission" date="2024-07" db="EMBL/GenBank/DDBJ databases">
        <title>Two chromosome-level genome assemblies of Korean endemic species Abeliophyllum distichum and Forsythia ovata (Oleaceae).</title>
        <authorList>
            <person name="Jang H."/>
        </authorList>
    </citation>
    <scope>NUCLEOTIDE SEQUENCE [LARGE SCALE GENOMIC DNA]</scope>
</reference>
<evidence type="ECO:0000313" key="3">
    <source>
        <dbReference type="Proteomes" id="UP001604336"/>
    </source>
</evidence>
<organism evidence="2 3">
    <name type="scientific">Abeliophyllum distichum</name>
    <dbReference type="NCBI Taxonomy" id="126358"/>
    <lineage>
        <taxon>Eukaryota</taxon>
        <taxon>Viridiplantae</taxon>
        <taxon>Streptophyta</taxon>
        <taxon>Embryophyta</taxon>
        <taxon>Tracheophyta</taxon>
        <taxon>Spermatophyta</taxon>
        <taxon>Magnoliopsida</taxon>
        <taxon>eudicotyledons</taxon>
        <taxon>Gunneridae</taxon>
        <taxon>Pentapetalae</taxon>
        <taxon>asterids</taxon>
        <taxon>lamiids</taxon>
        <taxon>Lamiales</taxon>
        <taxon>Oleaceae</taxon>
        <taxon>Forsythieae</taxon>
        <taxon>Abeliophyllum</taxon>
    </lineage>
</organism>
<evidence type="ECO:0000313" key="2">
    <source>
        <dbReference type="EMBL" id="KAL2491967.1"/>
    </source>
</evidence>
<feature type="region of interest" description="Disordered" evidence="1">
    <location>
        <begin position="88"/>
        <end position="112"/>
    </location>
</feature>
<name>A0ABD1RU62_9LAMI</name>
<evidence type="ECO:0000256" key="1">
    <source>
        <dbReference type="SAM" id="MobiDB-lite"/>
    </source>
</evidence>
<dbReference type="Proteomes" id="UP001604336">
    <property type="component" value="Unassembled WGS sequence"/>
</dbReference>
<proteinExistence type="predicted"/>
<comment type="caution">
    <text evidence="2">The sequence shown here is derived from an EMBL/GenBank/DDBJ whole genome shotgun (WGS) entry which is preliminary data.</text>
</comment>
<dbReference type="AlphaFoldDB" id="A0ABD1RU62"/>
<keyword evidence="3" id="KW-1185">Reference proteome</keyword>
<gene>
    <name evidence="2" type="ORF">Adt_27595</name>
</gene>
<protein>
    <submittedName>
        <fullName evidence="2">Uncharacterized protein</fullName>
    </submittedName>
</protein>
<dbReference type="EMBL" id="JBFOLK010000008">
    <property type="protein sequence ID" value="KAL2491967.1"/>
    <property type="molecule type" value="Genomic_DNA"/>
</dbReference>
<sequence length="112" mass="12495">MCMFNETTDGDPHAHVVHKKITRVHELDGFTALAAQMAAMTKRFEEFTSGQTVKAVQAQSVVCEKFGTNHHTSEYPITQACDPSIEHVSSAQNPLRQQNNSYSSTNWLEEPS</sequence>
<accession>A0ABD1RU62</accession>